<organism evidence="2 3">
    <name type="scientific">Ottowia flava</name>
    <dbReference type="NCBI Taxonomy" id="2675430"/>
    <lineage>
        <taxon>Bacteria</taxon>
        <taxon>Pseudomonadati</taxon>
        <taxon>Pseudomonadota</taxon>
        <taxon>Betaproteobacteria</taxon>
        <taxon>Burkholderiales</taxon>
        <taxon>Comamonadaceae</taxon>
        <taxon>Ottowia</taxon>
    </lineage>
</organism>
<accession>A0ABW4KZ24</accession>
<protein>
    <submittedName>
        <fullName evidence="2">Thioredoxin family protein</fullName>
    </submittedName>
</protein>
<dbReference type="CDD" id="cd02947">
    <property type="entry name" value="TRX_family"/>
    <property type="match status" value="1"/>
</dbReference>
<dbReference type="Pfam" id="PF00085">
    <property type="entry name" value="Thioredoxin"/>
    <property type="match status" value="1"/>
</dbReference>
<comment type="caution">
    <text evidence="2">The sequence shown here is derived from an EMBL/GenBank/DDBJ whole genome shotgun (WGS) entry which is preliminary data.</text>
</comment>
<dbReference type="Proteomes" id="UP001597304">
    <property type="component" value="Unassembled WGS sequence"/>
</dbReference>
<keyword evidence="3" id="KW-1185">Reference proteome</keyword>
<dbReference type="RefSeq" id="WP_147914748.1">
    <property type="nucleotide sequence ID" value="NZ_JBHUEJ010000030.1"/>
</dbReference>
<dbReference type="InterPro" id="IPR013766">
    <property type="entry name" value="Thioredoxin_domain"/>
</dbReference>
<dbReference type="SUPFAM" id="SSF52833">
    <property type="entry name" value="Thioredoxin-like"/>
    <property type="match status" value="1"/>
</dbReference>
<dbReference type="EMBL" id="JBHUEJ010000030">
    <property type="protein sequence ID" value="MFD1711553.1"/>
    <property type="molecule type" value="Genomic_DNA"/>
</dbReference>
<dbReference type="Gene3D" id="3.40.30.10">
    <property type="entry name" value="Glutaredoxin"/>
    <property type="match status" value="1"/>
</dbReference>
<dbReference type="InterPro" id="IPR036249">
    <property type="entry name" value="Thioredoxin-like_sf"/>
</dbReference>
<gene>
    <name evidence="2" type="ORF">ACFSF0_13120</name>
</gene>
<name>A0ABW4KZ24_9BURK</name>
<sequence>MSHALTDPDLLALLRDTLAGGDAPGAVICLCADWCGTCREFSPGFTQAAQAHPELTFRWVDIEDEAHAIGDLDIETFPTLVIGARDGSVRFAGPVLPQAGQIGRLLQSLGL</sequence>
<evidence type="ECO:0000313" key="3">
    <source>
        <dbReference type="Proteomes" id="UP001597304"/>
    </source>
</evidence>
<feature type="domain" description="Thioredoxin" evidence="1">
    <location>
        <begin position="1"/>
        <end position="111"/>
    </location>
</feature>
<dbReference type="PROSITE" id="PS51352">
    <property type="entry name" value="THIOREDOXIN_2"/>
    <property type="match status" value="1"/>
</dbReference>
<reference evidence="3" key="1">
    <citation type="journal article" date="2019" name="Int. J. Syst. Evol. Microbiol.">
        <title>The Global Catalogue of Microorganisms (GCM) 10K type strain sequencing project: providing services to taxonomists for standard genome sequencing and annotation.</title>
        <authorList>
            <consortium name="The Broad Institute Genomics Platform"/>
            <consortium name="The Broad Institute Genome Sequencing Center for Infectious Disease"/>
            <person name="Wu L."/>
            <person name="Ma J."/>
        </authorList>
    </citation>
    <scope>NUCLEOTIDE SEQUENCE [LARGE SCALE GENOMIC DNA]</scope>
    <source>
        <strain evidence="3">LMG 29247</strain>
    </source>
</reference>
<proteinExistence type="predicted"/>
<evidence type="ECO:0000313" key="2">
    <source>
        <dbReference type="EMBL" id="MFD1711553.1"/>
    </source>
</evidence>
<evidence type="ECO:0000259" key="1">
    <source>
        <dbReference type="PROSITE" id="PS51352"/>
    </source>
</evidence>